<feature type="repeat" description="ANK" evidence="3">
    <location>
        <begin position="960"/>
        <end position="993"/>
    </location>
</feature>
<feature type="region of interest" description="Disordered" evidence="4">
    <location>
        <begin position="1"/>
        <end position="53"/>
    </location>
</feature>
<feature type="compositionally biased region" description="Low complexity" evidence="4">
    <location>
        <begin position="656"/>
        <end position="668"/>
    </location>
</feature>
<evidence type="ECO:0000313" key="8">
    <source>
        <dbReference type="Proteomes" id="UP001144157"/>
    </source>
</evidence>
<keyword evidence="2 3" id="KW-0040">ANK repeat</keyword>
<evidence type="ECO:0000313" key="7">
    <source>
        <dbReference type="EMBL" id="GLA85163.1"/>
    </source>
</evidence>
<dbReference type="Gene3D" id="3.40.50.300">
    <property type="entry name" value="P-loop containing nucleotide triphosphate hydrolases"/>
    <property type="match status" value="1"/>
</dbReference>
<dbReference type="Pfam" id="PF12796">
    <property type="entry name" value="Ank_2"/>
    <property type="match status" value="3"/>
</dbReference>
<evidence type="ECO:0000256" key="2">
    <source>
        <dbReference type="ARBA" id="ARBA00023043"/>
    </source>
</evidence>
<feature type="domain" description="Nephrocystin 3-like N-terminal" evidence="6">
    <location>
        <begin position="283"/>
        <end position="453"/>
    </location>
</feature>
<dbReference type="InterPro" id="IPR027417">
    <property type="entry name" value="P-loop_NTPase"/>
</dbReference>
<feature type="domain" description="GPI inositol-deacylase winged helix" evidence="5">
    <location>
        <begin position="565"/>
        <end position="655"/>
    </location>
</feature>
<dbReference type="SUPFAM" id="SSF52540">
    <property type="entry name" value="P-loop containing nucleoside triphosphate hydrolases"/>
    <property type="match status" value="1"/>
</dbReference>
<proteinExistence type="predicted"/>
<dbReference type="GO" id="GO:0019706">
    <property type="term" value="F:protein-cysteine S-palmitoyltransferase activity"/>
    <property type="evidence" value="ECO:0007669"/>
    <property type="project" value="UniProtKB-EC"/>
</dbReference>
<dbReference type="InterPro" id="IPR054471">
    <property type="entry name" value="GPIID_WHD"/>
</dbReference>
<dbReference type="InterPro" id="IPR002110">
    <property type="entry name" value="Ankyrin_rpt"/>
</dbReference>
<dbReference type="InterPro" id="IPR036770">
    <property type="entry name" value="Ankyrin_rpt-contain_sf"/>
</dbReference>
<gene>
    <name evidence="7" type="ORF">AtubIFM56815_009392</name>
</gene>
<dbReference type="PROSITE" id="PS50088">
    <property type="entry name" value="ANK_REPEAT"/>
    <property type="match status" value="6"/>
</dbReference>
<feature type="repeat" description="ANK" evidence="3">
    <location>
        <begin position="856"/>
        <end position="889"/>
    </location>
</feature>
<dbReference type="SMART" id="SM00248">
    <property type="entry name" value="ANK"/>
    <property type="match status" value="11"/>
</dbReference>
<feature type="compositionally biased region" description="Basic residues" evidence="4">
    <location>
        <begin position="12"/>
        <end position="24"/>
    </location>
</feature>
<evidence type="ECO:0000256" key="1">
    <source>
        <dbReference type="ARBA" id="ARBA00022737"/>
    </source>
</evidence>
<feature type="repeat" description="ANK" evidence="3">
    <location>
        <begin position="994"/>
        <end position="1018"/>
    </location>
</feature>
<name>A0A9W6AP43_ASPTU</name>
<evidence type="ECO:0000256" key="3">
    <source>
        <dbReference type="PROSITE-ProRule" id="PRU00023"/>
    </source>
</evidence>
<dbReference type="PROSITE" id="PS50297">
    <property type="entry name" value="ANK_REP_REGION"/>
    <property type="match status" value="5"/>
</dbReference>
<dbReference type="AlphaFoldDB" id="A0A9W6AP43"/>
<evidence type="ECO:0000259" key="6">
    <source>
        <dbReference type="Pfam" id="PF24883"/>
    </source>
</evidence>
<dbReference type="Pfam" id="PF24883">
    <property type="entry name" value="NPHP3_N"/>
    <property type="match status" value="1"/>
</dbReference>
<feature type="repeat" description="ANK" evidence="3">
    <location>
        <begin position="754"/>
        <end position="778"/>
    </location>
</feature>
<dbReference type="Pfam" id="PF22939">
    <property type="entry name" value="WHD_GPIID"/>
    <property type="match status" value="1"/>
</dbReference>
<evidence type="ECO:0008006" key="9">
    <source>
        <dbReference type="Google" id="ProtNLM"/>
    </source>
</evidence>
<dbReference type="Pfam" id="PF13637">
    <property type="entry name" value="Ank_4"/>
    <property type="match status" value="2"/>
</dbReference>
<reference evidence="7" key="1">
    <citation type="submission" date="2022-07" db="EMBL/GenBank/DDBJ databases">
        <title>Taxonomy of Aspergillus series Nigri: significant species reduction supported by multi-species coalescent approaches.</title>
        <authorList>
            <person name="Bian C."/>
            <person name="Kusuya Y."/>
            <person name="Sklenar F."/>
            <person name="D'hooge E."/>
            <person name="Yaguchi T."/>
            <person name="Takahashi H."/>
            <person name="Hubka V."/>
        </authorList>
    </citation>
    <scope>NUCLEOTIDE SEQUENCE</scope>
    <source>
        <strain evidence="7">IFM 56815</strain>
    </source>
</reference>
<feature type="repeat" description="ANK" evidence="3">
    <location>
        <begin position="721"/>
        <end position="753"/>
    </location>
</feature>
<sequence>MSDLLSKAKSSLFRRRRHEKKRSTHGTSPSKEGFEASKSLAPKRQNLERPASASDDLWVQAERKLRQNSELDKIMTASVEILRSEYNLRFQPGDSCLHERLSEFLETKATQVEEKKWVINLGTHAIIVRDQLTKVFQNLLAVKDIVTTAANASLAASLACAGIMACFTILEFQARALCYLHKPRASRFWRDVLNRDGWTNLLQEFERYQKTIGRTTCVIADAESRQRHEELQNEYKKILEALRDRDTWTTTSDRDKQVKRFLNLLYTCPYKDRKDRNNKRVPGTCEWFIGHNKFHAWQGSSGDDLSGLLWVSADPGCGKSVLTRYLVDEVLVSNDKRTVCYFFFKDDFADQKSATSALSVILRQLFIAQPHLLHDAILDKVDTDGDQLIQSFSELWNILMAVSTNPKADEIICLIDALDECQDEDRNRLINAVNDFYSGPHDNSKLKFLITSRPYEHIRRGLSDLITILPTIHLSGDGEREAEQISQEINHVISTRVHDISRQRSLTDGECEMLIHKLTAVSNRTYLWVSLILDVLENIPEFSKGKVHRILSDLPTTVDSAYEKILDRSPDKEKAKTLLHIITAAMRPLSLDELSLGLALSAGYQDSTDIADNMEPAYRFRKTLRDLCGLFVIILDDKAYLLHQTAKEFLVQDSNSTPDTTLSQSTTTWKNSLHPGKEALNSKDSEYDQTPLLWAAERGHAAVVRLLLAADEVDIDSRNSVGRSPLSLAAQNGHHAVVKLLIQENIDIDLKDMAGSTPLALAAENGHEGIVRLLLATGKADIDSSDSSGIRPLSLAAQFGQEAVVKLLLASEQVDVNSKDSRLRTPIYWAARGGCEAIVRRLLDTGKIEVDCKDSDNGTPLLMAAINGYEGIVKRLLATGEVDVNVRDESHGMSSLSWAAWAGHDAVVELLLATGEVNVNTRDQRYGRSPLSLAAKEGHEKVAKLLLATGKADVDSRCIRGRTPLSWAAWEGHDTVVKLLLATEGVGVNCRDSEDRTPLSLAAETGKEAVIRLLIATGKADVNAKDATGRTPLDWAAEKDHQVVVKLLQSANE</sequence>
<dbReference type="PANTHER" id="PTHR24161:SF121">
    <property type="entry name" value="M-PHASE PHOSPHOPROTEIN 8"/>
    <property type="match status" value="1"/>
</dbReference>
<dbReference type="InterPro" id="IPR056884">
    <property type="entry name" value="NPHP3-like_N"/>
</dbReference>
<evidence type="ECO:0000256" key="4">
    <source>
        <dbReference type="SAM" id="MobiDB-lite"/>
    </source>
</evidence>
<accession>A0A9W6AP43</accession>
<dbReference type="Gene3D" id="1.25.40.20">
    <property type="entry name" value="Ankyrin repeat-containing domain"/>
    <property type="match status" value="4"/>
</dbReference>
<keyword evidence="1" id="KW-0677">Repeat</keyword>
<feature type="repeat" description="ANK" evidence="3">
    <location>
        <begin position="926"/>
        <end position="950"/>
    </location>
</feature>
<dbReference type="Proteomes" id="UP001144157">
    <property type="component" value="Unassembled WGS sequence"/>
</dbReference>
<dbReference type="EMBL" id="BRPE01000006">
    <property type="protein sequence ID" value="GLA85163.1"/>
    <property type="molecule type" value="Genomic_DNA"/>
</dbReference>
<feature type="region of interest" description="Disordered" evidence="4">
    <location>
        <begin position="654"/>
        <end position="682"/>
    </location>
</feature>
<protein>
    <recommendedName>
        <fullName evidence="9">NWD NACHT-NTPase N-terminal domain-containing protein</fullName>
    </recommendedName>
</protein>
<organism evidence="7 8">
    <name type="scientific">Aspergillus tubingensis</name>
    <dbReference type="NCBI Taxonomy" id="5068"/>
    <lineage>
        <taxon>Eukaryota</taxon>
        <taxon>Fungi</taxon>
        <taxon>Dikarya</taxon>
        <taxon>Ascomycota</taxon>
        <taxon>Pezizomycotina</taxon>
        <taxon>Eurotiomycetes</taxon>
        <taxon>Eurotiomycetidae</taxon>
        <taxon>Eurotiales</taxon>
        <taxon>Aspergillaceae</taxon>
        <taxon>Aspergillus</taxon>
        <taxon>Aspergillus subgen. Circumdati</taxon>
    </lineage>
</organism>
<comment type="caution">
    <text evidence="7">The sequence shown here is derived from an EMBL/GenBank/DDBJ whole genome shotgun (WGS) entry which is preliminary data.</text>
</comment>
<evidence type="ECO:0000259" key="5">
    <source>
        <dbReference type="Pfam" id="PF22939"/>
    </source>
</evidence>
<dbReference type="PANTHER" id="PTHR24161">
    <property type="entry name" value="ANK_REP_REGION DOMAIN-CONTAINING PROTEIN-RELATED"/>
    <property type="match status" value="1"/>
</dbReference>
<dbReference type="SUPFAM" id="SSF48403">
    <property type="entry name" value="Ankyrin repeat"/>
    <property type="match status" value="1"/>
</dbReference>